<organism evidence="6 7">
    <name type="scientific">Clonorchis sinensis</name>
    <name type="common">Chinese liver fluke</name>
    <dbReference type="NCBI Taxonomy" id="79923"/>
    <lineage>
        <taxon>Eukaryota</taxon>
        <taxon>Metazoa</taxon>
        <taxon>Spiralia</taxon>
        <taxon>Lophotrochozoa</taxon>
        <taxon>Platyhelminthes</taxon>
        <taxon>Trematoda</taxon>
        <taxon>Digenea</taxon>
        <taxon>Opisthorchiida</taxon>
        <taxon>Opisthorchiata</taxon>
        <taxon>Opisthorchiidae</taxon>
        <taxon>Clonorchis</taxon>
    </lineage>
</organism>
<dbReference type="InterPro" id="IPR011598">
    <property type="entry name" value="bHLH_dom"/>
</dbReference>
<dbReference type="SMART" id="SM00353">
    <property type="entry name" value="HLH"/>
    <property type="match status" value="1"/>
</dbReference>
<dbReference type="Gene3D" id="4.10.280.10">
    <property type="entry name" value="Helix-loop-helix DNA-binding domain"/>
    <property type="match status" value="1"/>
</dbReference>
<dbReference type="AlphaFoldDB" id="G7YSS7"/>
<dbReference type="EMBL" id="DF144134">
    <property type="protein sequence ID" value="GAA56007.1"/>
    <property type="molecule type" value="Genomic_DNA"/>
</dbReference>
<keyword evidence="7" id="KW-1185">Reference proteome</keyword>
<proteinExistence type="predicted"/>
<reference evidence="6" key="1">
    <citation type="journal article" date="2011" name="Genome Biol.">
        <title>The draft genome of the carcinogenic human liver fluke Clonorchis sinensis.</title>
        <authorList>
            <person name="Wang X."/>
            <person name="Chen W."/>
            <person name="Huang Y."/>
            <person name="Sun J."/>
            <person name="Men J."/>
            <person name="Liu H."/>
            <person name="Luo F."/>
            <person name="Guo L."/>
            <person name="Lv X."/>
            <person name="Deng C."/>
            <person name="Zhou C."/>
            <person name="Fan Y."/>
            <person name="Li X."/>
            <person name="Huang L."/>
            <person name="Hu Y."/>
            <person name="Liang C."/>
            <person name="Hu X."/>
            <person name="Xu J."/>
            <person name="Yu X."/>
        </authorList>
    </citation>
    <scope>NUCLEOTIDE SEQUENCE [LARGE SCALE GENOMIC DNA]</scope>
    <source>
        <strain evidence="6">Henan</strain>
    </source>
</reference>
<keyword evidence="2" id="KW-0804">Transcription</keyword>
<evidence type="ECO:0000313" key="6">
    <source>
        <dbReference type="EMBL" id="GAA56007.1"/>
    </source>
</evidence>
<feature type="region of interest" description="Disordered" evidence="4">
    <location>
        <begin position="229"/>
        <end position="250"/>
    </location>
</feature>
<keyword evidence="3" id="KW-0539">Nucleus</keyword>
<keyword evidence="1" id="KW-0805">Transcription regulation</keyword>
<evidence type="ECO:0000313" key="7">
    <source>
        <dbReference type="Proteomes" id="UP000008909"/>
    </source>
</evidence>
<name>G7YSS7_CLOSI</name>
<evidence type="ECO:0000259" key="5">
    <source>
        <dbReference type="PROSITE" id="PS50888"/>
    </source>
</evidence>
<evidence type="ECO:0000256" key="2">
    <source>
        <dbReference type="ARBA" id="ARBA00023163"/>
    </source>
</evidence>
<reference key="2">
    <citation type="submission" date="2011-10" db="EMBL/GenBank/DDBJ databases">
        <title>The genome and transcriptome sequence of Clonorchis sinensis provide insights into the carcinogenic liver fluke.</title>
        <authorList>
            <person name="Wang X."/>
            <person name="Huang Y."/>
            <person name="Chen W."/>
            <person name="Liu H."/>
            <person name="Guo L."/>
            <person name="Chen Y."/>
            <person name="Luo F."/>
            <person name="Zhou W."/>
            <person name="Sun J."/>
            <person name="Mao Q."/>
            <person name="Liang P."/>
            <person name="Zhou C."/>
            <person name="Tian Y."/>
            <person name="Men J."/>
            <person name="Lv X."/>
            <person name="Huang L."/>
            <person name="Zhou J."/>
            <person name="Hu Y."/>
            <person name="Li R."/>
            <person name="Zhang F."/>
            <person name="Lei H."/>
            <person name="Li X."/>
            <person name="Hu X."/>
            <person name="Liang C."/>
            <person name="Xu J."/>
            <person name="Wu Z."/>
            <person name="Yu X."/>
        </authorList>
    </citation>
    <scope>NUCLEOTIDE SEQUENCE</scope>
    <source>
        <strain>Henan</strain>
    </source>
</reference>
<evidence type="ECO:0000256" key="3">
    <source>
        <dbReference type="ARBA" id="ARBA00023242"/>
    </source>
</evidence>
<dbReference type="InterPro" id="IPR036638">
    <property type="entry name" value="HLH_DNA-bd_sf"/>
</dbReference>
<dbReference type="Proteomes" id="UP000008909">
    <property type="component" value="Unassembled WGS sequence"/>
</dbReference>
<evidence type="ECO:0000256" key="4">
    <source>
        <dbReference type="SAM" id="MobiDB-lite"/>
    </source>
</evidence>
<gene>
    <name evidence="6" type="ORF">CLF_109606</name>
</gene>
<dbReference type="PANTHER" id="PTHR23043">
    <property type="entry name" value="HYPOXIA-INDUCIBLE FACTOR 1 ALPHA"/>
    <property type="match status" value="1"/>
</dbReference>
<dbReference type="GO" id="GO:0000981">
    <property type="term" value="F:DNA-binding transcription factor activity, RNA polymerase II-specific"/>
    <property type="evidence" value="ECO:0007669"/>
    <property type="project" value="TreeGrafter"/>
</dbReference>
<dbReference type="SUPFAM" id="SSF47459">
    <property type="entry name" value="HLH, helix-loop-helix DNA-binding domain"/>
    <property type="match status" value="1"/>
</dbReference>
<dbReference type="GO" id="GO:0046983">
    <property type="term" value="F:protein dimerization activity"/>
    <property type="evidence" value="ECO:0007669"/>
    <property type="project" value="InterPro"/>
</dbReference>
<protein>
    <submittedName>
        <fullName evidence="6">Hypoxia-inducible factor 1 alpha</fullName>
    </submittedName>
</protein>
<dbReference type="Pfam" id="PF23171">
    <property type="entry name" value="bHLH_HIF1A"/>
    <property type="match status" value="1"/>
</dbReference>
<dbReference type="PROSITE" id="PS50888">
    <property type="entry name" value="BHLH"/>
    <property type="match status" value="1"/>
</dbReference>
<accession>G7YSS7</accession>
<feature type="domain" description="BHLH" evidence="5">
    <location>
        <begin position="37"/>
        <end position="90"/>
    </location>
</feature>
<dbReference type="PANTHER" id="PTHR23043:SF17">
    <property type="entry name" value="PROTEIN SIMILAR"/>
    <property type="match status" value="1"/>
</dbReference>
<evidence type="ECO:0000256" key="1">
    <source>
        <dbReference type="ARBA" id="ARBA00023015"/>
    </source>
</evidence>
<sequence length="250" mass="29307">MSTIYGFYEYKPVHLIDWLFNKRLIFLARNGYPGAHKRKERSREAARHRRNQENELFKALAHLLPLHPEIAAQLDKASIVRLVVSYVKLQTFIQEIKHAYMPAEWDNRQNSIYERGNSTAMDWILSELLQKICLQIKMAFSEDYKICWYLGIALILQPMRVSELSTSSQAYVLRLTDDLCIQYIEKSPASEITTLPVMLHKTLYQHVDPFELNNLRSSHLERIKTSGRPVRQNFKKEKPAGISEEEIKED</sequence>
<dbReference type="GO" id="GO:0000977">
    <property type="term" value="F:RNA polymerase II transcription regulatory region sequence-specific DNA binding"/>
    <property type="evidence" value="ECO:0007669"/>
    <property type="project" value="TreeGrafter"/>
</dbReference>